<keyword evidence="3" id="KW-1185">Reference proteome</keyword>
<name>A0ABP8IC69_9BURK</name>
<comment type="caution">
    <text evidence="2">The sequence shown here is derived from an EMBL/GenBank/DDBJ whole genome shotgun (WGS) entry which is preliminary data.</text>
</comment>
<keyword evidence="1" id="KW-0812">Transmembrane</keyword>
<keyword evidence="1" id="KW-1133">Transmembrane helix</keyword>
<evidence type="ECO:0008006" key="4">
    <source>
        <dbReference type="Google" id="ProtNLM"/>
    </source>
</evidence>
<keyword evidence="1" id="KW-0472">Membrane</keyword>
<dbReference type="EMBL" id="BAABGJ010000080">
    <property type="protein sequence ID" value="GAA4355544.1"/>
    <property type="molecule type" value="Genomic_DNA"/>
</dbReference>
<reference evidence="3" key="1">
    <citation type="journal article" date="2019" name="Int. J. Syst. Evol. Microbiol.">
        <title>The Global Catalogue of Microorganisms (GCM) 10K type strain sequencing project: providing services to taxonomists for standard genome sequencing and annotation.</title>
        <authorList>
            <consortium name="The Broad Institute Genomics Platform"/>
            <consortium name="The Broad Institute Genome Sequencing Center for Infectious Disease"/>
            <person name="Wu L."/>
            <person name="Ma J."/>
        </authorList>
    </citation>
    <scope>NUCLEOTIDE SEQUENCE [LARGE SCALE GENOMIC DNA]</scope>
    <source>
        <strain evidence="3">JCM 17804</strain>
    </source>
</reference>
<protein>
    <recommendedName>
        <fullName evidence="4">DUF4157 domain-containing protein</fullName>
    </recommendedName>
</protein>
<organism evidence="2 3">
    <name type="scientific">Variovorax defluvii</name>
    <dbReference type="NCBI Taxonomy" id="913761"/>
    <lineage>
        <taxon>Bacteria</taxon>
        <taxon>Pseudomonadati</taxon>
        <taxon>Pseudomonadota</taxon>
        <taxon>Betaproteobacteria</taxon>
        <taxon>Burkholderiales</taxon>
        <taxon>Comamonadaceae</taxon>
        <taxon>Variovorax</taxon>
    </lineage>
</organism>
<accession>A0ABP8IC69</accession>
<feature type="transmembrane region" description="Helical" evidence="1">
    <location>
        <begin position="164"/>
        <end position="195"/>
    </location>
</feature>
<evidence type="ECO:0000256" key="1">
    <source>
        <dbReference type="SAM" id="Phobius"/>
    </source>
</evidence>
<sequence length="361" mass="38392">MLAALKPEELTFSKNVVTPAGTALGGSVTFVFRSDGTYTFKSHAHDSGLPDYDFTFRARFAVPGGVTLMAQRTGHVEGTASVSPRRNDDHREEGFCAYIRDNWDHVRLGTLSVSKDYAPTGVIGFVQDAAKFFLEIGATAVGAAAGVILALGSEVGQLFGQLGLGGVVGVVGGIAVLAFGGSIVLAVAAGVAVGAMTNALVKQRTLSEQEAAFAATVFGASLPPRERIVLTNLAGLGGRAFTMPGVDGRIYLNLGTAYDAPGQYTNEHYARPGQVLIHELVHAWQIHHSAFLPGTVCRGIVNQADHLVGENVYAVPPPGMPWSRYNLEQQGAIVDEWFARGCRNDDPYFAYVRDNVRTGRL</sequence>
<evidence type="ECO:0000313" key="2">
    <source>
        <dbReference type="EMBL" id="GAA4355544.1"/>
    </source>
</evidence>
<evidence type="ECO:0000313" key="3">
    <source>
        <dbReference type="Proteomes" id="UP001500975"/>
    </source>
</evidence>
<feature type="transmembrane region" description="Helical" evidence="1">
    <location>
        <begin position="132"/>
        <end position="152"/>
    </location>
</feature>
<gene>
    <name evidence="2" type="ORF">GCM10023165_47780</name>
</gene>
<proteinExistence type="predicted"/>
<dbReference type="Proteomes" id="UP001500975">
    <property type="component" value="Unassembled WGS sequence"/>
</dbReference>